<evidence type="ECO:0000256" key="1">
    <source>
        <dbReference type="SAM" id="MobiDB-lite"/>
    </source>
</evidence>
<dbReference type="Proteomes" id="UP000663870">
    <property type="component" value="Unassembled WGS sequence"/>
</dbReference>
<feature type="compositionally biased region" description="Low complexity" evidence="1">
    <location>
        <begin position="71"/>
        <end position="80"/>
    </location>
</feature>
<dbReference type="EMBL" id="CAJNOL010009734">
    <property type="protein sequence ID" value="CAF1645221.1"/>
    <property type="molecule type" value="Genomic_DNA"/>
</dbReference>
<feature type="compositionally biased region" description="Polar residues" evidence="1">
    <location>
        <begin position="59"/>
        <end position="70"/>
    </location>
</feature>
<name>A0A815R2P4_9BILA</name>
<evidence type="ECO:0000313" key="3">
    <source>
        <dbReference type="EMBL" id="CAF1645221.1"/>
    </source>
</evidence>
<proteinExistence type="predicted"/>
<sequence length="338" mass="38128">MCGKTQRQANYSVPLEENNSNFDSSCGILFFDEGIIGKESSRKSEEEINKVFEVSNSTSLNETSNDNQGVSSSTSNSISNKKTRATLSTSNFILNRKRGATSSNLILRSHKGLTSLTSSSKSHEKNSSTTASKPKMVTGNTESSLTISSLFMFNDNKSLTSEATSISVLNKKESISSESSTSANNCVCTGRQKNTLVGKSTSDRETNEFLNINQPLTYEQLQHENEQLREKINFYERHWMAKPTGHALTYFVDMSKTLYDYRIDEYEKKKKDKLKKISLTLNMTLDELESCKDSKHITITCRELVKFLYPDVNKRSTMKISFMSKEHVKAIRARCLSY</sequence>
<gene>
    <name evidence="3" type="ORF">JXQ802_LOCUS53776</name>
    <name evidence="2" type="ORF">PYM288_LOCUS37368</name>
</gene>
<evidence type="ECO:0000313" key="2">
    <source>
        <dbReference type="EMBL" id="CAF1471756.1"/>
    </source>
</evidence>
<feature type="region of interest" description="Disordered" evidence="1">
    <location>
        <begin position="114"/>
        <end position="140"/>
    </location>
</feature>
<comment type="caution">
    <text evidence="2">The sequence shown here is derived from an EMBL/GenBank/DDBJ whole genome shotgun (WGS) entry which is preliminary data.</text>
</comment>
<evidence type="ECO:0000313" key="4">
    <source>
        <dbReference type="Proteomes" id="UP000663854"/>
    </source>
</evidence>
<organism evidence="2 4">
    <name type="scientific">Rotaria sordida</name>
    <dbReference type="NCBI Taxonomy" id="392033"/>
    <lineage>
        <taxon>Eukaryota</taxon>
        <taxon>Metazoa</taxon>
        <taxon>Spiralia</taxon>
        <taxon>Gnathifera</taxon>
        <taxon>Rotifera</taxon>
        <taxon>Eurotatoria</taxon>
        <taxon>Bdelloidea</taxon>
        <taxon>Philodinida</taxon>
        <taxon>Philodinidae</taxon>
        <taxon>Rotaria</taxon>
    </lineage>
</organism>
<dbReference type="EMBL" id="CAJNOH010008054">
    <property type="protein sequence ID" value="CAF1471756.1"/>
    <property type="molecule type" value="Genomic_DNA"/>
</dbReference>
<dbReference type="Proteomes" id="UP000663854">
    <property type="component" value="Unassembled WGS sequence"/>
</dbReference>
<protein>
    <submittedName>
        <fullName evidence="2">Uncharacterized protein</fullName>
    </submittedName>
</protein>
<evidence type="ECO:0000313" key="5">
    <source>
        <dbReference type="Proteomes" id="UP000663870"/>
    </source>
</evidence>
<feature type="region of interest" description="Disordered" evidence="1">
    <location>
        <begin position="59"/>
        <end position="82"/>
    </location>
</feature>
<reference evidence="2" key="1">
    <citation type="submission" date="2021-02" db="EMBL/GenBank/DDBJ databases">
        <authorList>
            <person name="Nowell W R."/>
        </authorList>
    </citation>
    <scope>NUCLEOTIDE SEQUENCE</scope>
</reference>
<accession>A0A815R2P4</accession>
<dbReference type="AlphaFoldDB" id="A0A815R2P4"/>
<keyword evidence="5" id="KW-1185">Reference proteome</keyword>